<accession>A0A9D2S3Z1</accession>
<reference evidence="2" key="2">
    <citation type="submission" date="2021-04" db="EMBL/GenBank/DDBJ databases">
        <authorList>
            <person name="Gilroy R."/>
        </authorList>
    </citation>
    <scope>NUCLEOTIDE SEQUENCE</scope>
    <source>
        <strain evidence="2">CHK189-11263</strain>
    </source>
</reference>
<evidence type="ECO:0000259" key="1">
    <source>
        <dbReference type="Pfam" id="PF13569"/>
    </source>
</evidence>
<dbReference type="Pfam" id="PF13306">
    <property type="entry name" value="LRR_5"/>
    <property type="match status" value="1"/>
</dbReference>
<reference evidence="2" key="1">
    <citation type="journal article" date="2021" name="PeerJ">
        <title>Extensive microbial diversity within the chicken gut microbiome revealed by metagenomics and culture.</title>
        <authorList>
            <person name="Gilroy R."/>
            <person name="Ravi A."/>
            <person name="Getino M."/>
            <person name="Pursley I."/>
            <person name="Horton D.L."/>
            <person name="Alikhan N.F."/>
            <person name="Baker D."/>
            <person name="Gharbi K."/>
            <person name="Hall N."/>
            <person name="Watson M."/>
            <person name="Adriaenssens E.M."/>
            <person name="Foster-Nyarko E."/>
            <person name="Jarju S."/>
            <person name="Secka A."/>
            <person name="Antonio M."/>
            <person name="Oren A."/>
            <person name="Chaudhuri R.R."/>
            <person name="La Ragione R."/>
            <person name="Hildebrand F."/>
            <person name="Pallen M.J."/>
        </authorList>
    </citation>
    <scope>NUCLEOTIDE SEQUENCE</scope>
    <source>
        <strain evidence="2">CHK189-11263</strain>
    </source>
</reference>
<sequence>METTADFECKGTELVRYKGPGGAVTIPDGVTKIGYEAFSGCTTLTRVTLSESVEEVSYRAFFGCSNLTQMVLTLDQLSMSQRMFQPNAKTVELLLRMGDGEPLDVIASFRKEYYMQSWNYSKEYLIPLAPEDIPVYDRMLASGKHEGFQMNENGRIKAMLLRLQDTEQPVGEELRGMFADFLSGKTSKAVKLAEKEKNAAYVRTLIEAGAVDSSNWKRVKKQLAASGLSELRELAAELDQAPSSAHARGSEGTVEQKYLDRLRKINARSILLKYGIQDLPAVHLAGSAELAPPEYMELCLAEYLKQQSKWSETLCPLADEAAAKLDRKELVQALLRLYEQAAPESRQTAFLPVLFRYADGAAVGKLYREYRSMWKTGDVANHALLFSDTREAMIYAEKEGILRRYASLRKTDEETIRVTRLLNFGLDNAGKKVYDLGGNLVTVALEPDLTLSLYSESTKKAVKSLPKKGADPERYEKAKADLSEMKKNLKKAVKARCDRLFQDFLSGRETDAQVWTESNLTNLLMRQSASLLVWSQEGRTFTLQEGQSADSEGHPYTLTGAPIQLAHPMEMDPADLDCWQRYFTSHGLKQPFAQVWEPVIDFSQIKEDRYQGVQIPAYRFKGQEKHGVELKIDLDLCDVSVNLTDCWLYVDSGAEAFHSLFGYSLNNSLTLQKFECSKKSRCSNHIIGLLDKWTAYGRVLKDDATVVDALDRFTLAQVTELLNLAIENHCANCTAALLEYKNRKFPDFDPMDVFTLE</sequence>
<evidence type="ECO:0000313" key="2">
    <source>
        <dbReference type="EMBL" id="HJB56053.1"/>
    </source>
</evidence>
<proteinExistence type="predicted"/>
<name>A0A9D2S3Z1_9FIRM</name>
<dbReference type="Pfam" id="PF13569">
    <property type="entry name" value="DUF4132"/>
    <property type="match status" value="1"/>
</dbReference>
<protein>
    <submittedName>
        <fullName evidence="2">DUF4132 domain-containing protein</fullName>
    </submittedName>
</protein>
<gene>
    <name evidence="2" type="ORF">H9714_00715</name>
</gene>
<dbReference type="InterPro" id="IPR026906">
    <property type="entry name" value="LRR_5"/>
</dbReference>
<comment type="caution">
    <text evidence="2">The sequence shown here is derived from an EMBL/GenBank/DDBJ whole genome shotgun (WGS) entry which is preliminary data.</text>
</comment>
<dbReference type="EMBL" id="DWYC01000006">
    <property type="protein sequence ID" value="HJB56053.1"/>
    <property type="molecule type" value="Genomic_DNA"/>
</dbReference>
<dbReference type="AlphaFoldDB" id="A0A9D2S3Z1"/>
<feature type="domain" description="DUF4132" evidence="1">
    <location>
        <begin position="460"/>
        <end position="620"/>
    </location>
</feature>
<evidence type="ECO:0000313" key="3">
    <source>
        <dbReference type="Proteomes" id="UP000824208"/>
    </source>
</evidence>
<dbReference type="InterPro" id="IPR032675">
    <property type="entry name" value="LRR_dom_sf"/>
</dbReference>
<dbReference type="InterPro" id="IPR025406">
    <property type="entry name" value="DUF4132"/>
</dbReference>
<organism evidence="2 3">
    <name type="scientific">Candidatus Flavonifractor intestinipullorum</name>
    <dbReference type="NCBI Taxonomy" id="2838587"/>
    <lineage>
        <taxon>Bacteria</taxon>
        <taxon>Bacillati</taxon>
        <taxon>Bacillota</taxon>
        <taxon>Clostridia</taxon>
        <taxon>Eubacteriales</taxon>
        <taxon>Oscillospiraceae</taxon>
        <taxon>Flavonifractor</taxon>
    </lineage>
</organism>
<dbReference type="Proteomes" id="UP000824208">
    <property type="component" value="Unassembled WGS sequence"/>
</dbReference>
<dbReference type="Gene3D" id="3.80.10.10">
    <property type="entry name" value="Ribonuclease Inhibitor"/>
    <property type="match status" value="1"/>
</dbReference>